<dbReference type="Proteomes" id="UP000774935">
    <property type="component" value="Unassembled WGS sequence"/>
</dbReference>
<evidence type="ECO:0000313" key="3">
    <source>
        <dbReference type="Proteomes" id="UP000774935"/>
    </source>
</evidence>
<sequence>MVKVIKPIACASSQLSELPSFPASVFEHLPVLLRKGTDQFSTQTEKDVFLTGALVTIGGFLDNIHGIYQGDRMHPNLNCFITAPAGNGKSAFKYARYYGKLVHELLLEESKQQAKEYVSSKLKGKNGSSEKEGSGHDPLAPPFKVGFIPGDITSAALLRILDENGGKGVIFETEADSLSNNLGKDFGGHDSIFRKVFQHEPVSVTRKSGEFREIDRPRLSIAVSGTPAQILSLIPSAENGLFSRFIMYGFGQKPVWKKLAGQKGKVDLVDHFEELANEGLALVRFSQEYPTEFSLSPEQEQKFDEFFEKHLHETVADFGEDIQGVVFRQGLMAFRLAMILTAIRKFEACDTSEKVVCADVDFDTALALIETYRKHSAYFYSKLADVTPINYKGALELLKHLPDKFRRYEAVAIAEKNKISESSCGNYLKKLLDTKHLDHSGYGSYVKIKG</sequence>
<dbReference type="InterPro" id="IPR025048">
    <property type="entry name" value="DUF3987"/>
</dbReference>
<evidence type="ECO:0000256" key="1">
    <source>
        <dbReference type="SAM" id="MobiDB-lite"/>
    </source>
</evidence>
<dbReference type="RefSeq" id="WP_219337369.1">
    <property type="nucleotide sequence ID" value="NZ_JAHWXQ010000003.1"/>
</dbReference>
<feature type="region of interest" description="Disordered" evidence="1">
    <location>
        <begin position="118"/>
        <end position="138"/>
    </location>
</feature>
<evidence type="ECO:0000313" key="2">
    <source>
        <dbReference type="EMBL" id="MBW3365874.1"/>
    </source>
</evidence>
<dbReference type="Pfam" id="PF13148">
    <property type="entry name" value="DUF3987"/>
    <property type="match status" value="1"/>
</dbReference>
<organism evidence="2 3">
    <name type="scientific">Pontibacter populi</name>
    <dbReference type="NCBI Taxonomy" id="890055"/>
    <lineage>
        <taxon>Bacteria</taxon>
        <taxon>Pseudomonadati</taxon>
        <taxon>Bacteroidota</taxon>
        <taxon>Cytophagia</taxon>
        <taxon>Cytophagales</taxon>
        <taxon>Hymenobacteraceae</taxon>
        <taxon>Pontibacter</taxon>
    </lineage>
</organism>
<gene>
    <name evidence="2" type="ORF">KYK27_12510</name>
</gene>
<accession>A0ABS6XDX3</accession>
<comment type="caution">
    <text evidence="2">The sequence shown here is derived from an EMBL/GenBank/DDBJ whole genome shotgun (WGS) entry which is preliminary data.</text>
</comment>
<protein>
    <submittedName>
        <fullName evidence="2">DUF3987 domain-containing protein</fullName>
    </submittedName>
</protein>
<dbReference type="EMBL" id="JAHWXQ010000003">
    <property type="protein sequence ID" value="MBW3365874.1"/>
    <property type="molecule type" value="Genomic_DNA"/>
</dbReference>
<name>A0ABS6XDX3_9BACT</name>
<proteinExistence type="predicted"/>
<keyword evidence="3" id="KW-1185">Reference proteome</keyword>
<reference evidence="2 3" key="1">
    <citation type="submission" date="2021-07" db="EMBL/GenBank/DDBJ databases">
        <authorList>
            <person name="Kim M.K."/>
        </authorList>
    </citation>
    <scope>NUCLEOTIDE SEQUENCE [LARGE SCALE GENOMIC DNA]</scope>
    <source>
        <strain evidence="2 3">HLY7-15</strain>
    </source>
</reference>